<comment type="caution">
    <text evidence="1">The sequence shown here is derived from an EMBL/GenBank/DDBJ whole genome shotgun (WGS) entry which is preliminary data.</text>
</comment>
<sequence length="148" mass="15295">MLSSALPTLGLAARRRSAAAVLSRRLPPSIRVRTPSIRRRRALPRRSVAACRRFAWPGRALTVGQRRGLGAQVQGLGAGCRATGDANGDLALSSRAALGTGSGGRRWLSTGGGGLGARLASAERSVGQGRRMGVSAGEGGWVGDWELP</sequence>
<organism evidence="1 2">
    <name type="scientific">Panicum virgatum</name>
    <name type="common">Blackwell switchgrass</name>
    <dbReference type="NCBI Taxonomy" id="38727"/>
    <lineage>
        <taxon>Eukaryota</taxon>
        <taxon>Viridiplantae</taxon>
        <taxon>Streptophyta</taxon>
        <taxon>Embryophyta</taxon>
        <taxon>Tracheophyta</taxon>
        <taxon>Spermatophyta</taxon>
        <taxon>Magnoliopsida</taxon>
        <taxon>Liliopsida</taxon>
        <taxon>Poales</taxon>
        <taxon>Poaceae</taxon>
        <taxon>PACMAD clade</taxon>
        <taxon>Panicoideae</taxon>
        <taxon>Panicodae</taxon>
        <taxon>Paniceae</taxon>
        <taxon>Panicinae</taxon>
        <taxon>Panicum</taxon>
        <taxon>Panicum sect. Hiantes</taxon>
    </lineage>
</organism>
<dbReference type="AlphaFoldDB" id="A0A8T0RZD7"/>
<accession>A0A8T0RZD7</accession>
<evidence type="ECO:0000313" key="1">
    <source>
        <dbReference type="EMBL" id="KAG2590960.1"/>
    </source>
</evidence>
<reference evidence="1" key="1">
    <citation type="submission" date="2020-05" db="EMBL/GenBank/DDBJ databases">
        <title>WGS assembly of Panicum virgatum.</title>
        <authorList>
            <person name="Lovell J.T."/>
            <person name="Jenkins J."/>
            <person name="Shu S."/>
            <person name="Juenger T.E."/>
            <person name="Schmutz J."/>
        </authorList>
    </citation>
    <scope>NUCLEOTIDE SEQUENCE</scope>
    <source>
        <strain evidence="1">AP13</strain>
    </source>
</reference>
<keyword evidence="2" id="KW-1185">Reference proteome</keyword>
<protein>
    <submittedName>
        <fullName evidence="1">Uncharacterized protein</fullName>
    </submittedName>
</protein>
<gene>
    <name evidence="1" type="ORF">PVAP13_5NG453040</name>
</gene>
<dbReference type="EMBL" id="CM029046">
    <property type="protein sequence ID" value="KAG2590960.1"/>
    <property type="molecule type" value="Genomic_DNA"/>
</dbReference>
<dbReference type="Proteomes" id="UP000823388">
    <property type="component" value="Chromosome 5N"/>
</dbReference>
<evidence type="ECO:0000313" key="2">
    <source>
        <dbReference type="Proteomes" id="UP000823388"/>
    </source>
</evidence>
<name>A0A8T0RZD7_PANVG</name>
<proteinExistence type="predicted"/>